<sequence>MSLFSWLPTIDISEFLSSIALNKTILRSVQSVQNSFSVAPRVQLALEQQQSSSSSSSSSLHFDATDIDATASCRPTISSDLSAMFADFQATLSEQLFESQSNISSKSA</sequence>
<evidence type="ECO:0000313" key="1">
    <source>
        <dbReference type="EMBL" id="KZT76044.1"/>
    </source>
</evidence>
<dbReference type="AlphaFoldDB" id="A0A2Z6ZSA4"/>
<keyword evidence="2" id="KW-1185">Reference proteome</keyword>
<accession>A0A2Z6ZSA4</accession>
<reference evidence="1 2" key="1">
    <citation type="journal article" date="2015" name="Proc. Natl. Acad. Sci. U.S.A.">
        <title>The resurrection genome of Boea hygrometrica: A blueprint for survival of dehydration.</title>
        <authorList>
            <person name="Xiao L."/>
            <person name="Yang G."/>
            <person name="Zhang L."/>
            <person name="Yang X."/>
            <person name="Zhao S."/>
            <person name="Ji Z."/>
            <person name="Zhou Q."/>
            <person name="Hu M."/>
            <person name="Wang Y."/>
            <person name="Chen M."/>
            <person name="Xu Y."/>
            <person name="Jin H."/>
            <person name="Xiao X."/>
            <person name="Hu G."/>
            <person name="Bao F."/>
            <person name="Hu Y."/>
            <person name="Wan P."/>
            <person name="Li L."/>
            <person name="Deng X."/>
            <person name="Kuang T."/>
            <person name="Xiang C."/>
            <person name="Zhu J.K."/>
            <person name="Oliver M.J."/>
            <person name="He Y."/>
        </authorList>
    </citation>
    <scope>NUCLEOTIDE SEQUENCE [LARGE SCALE GENOMIC DNA]</scope>
    <source>
        <strain evidence="2">cv. XS01</strain>
    </source>
</reference>
<evidence type="ECO:0000313" key="2">
    <source>
        <dbReference type="Proteomes" id="UP000250235"/>
    </source>
</evidence>
<name>A0A2Z6ZSA4_9LAMI</name>
<organism evidence="1 2">
    <name type="scientific">Dorcoceras hygrometricum</name>
    <dbReference type="NCBI Taxonomy" id="472368"/>
    <lineage>
        <taxon>Eukaryota</taxon>
        <taxon>Viridiplantae</taxon>
        <taxon>Streptophyta</taxon>
        <taxon>Embryophyta</taxon>
        <taxon>Tracheophyta</taxon>
        <taxon>Spermatophyta</taxon>
        <taxon>Magnoliopsida</taxon>
        <taxon>eudicotyledons</taxon>
        <taxon>Gunneridae</taxon>
        <taxon>Pentapetalae</taxon>
        <taxon>asterids</taxon>
        <taxon>lamiids</taxon>
        <taxon>Lamiales</taxon>
        <taxon>Gesneriaceae</taxon>
        <taxon>Didymocarpoideae</taxon>
        <taxon>Trichosporeae</taxon>
        <taxon>Loxocarpinae</taxon>
        <taxon>Dorcoceras</taxon>
    </lineage>
</organism>
<dbReference type="EMBL" id="KV160689">
    <property type="protein sequence ID" value="KZT76044.1"/>
    <property type="molecule type" value="Genomic_DNA"/>
</dbReference>
<protein>
    <submittedName>
        <fullName evidence="1">Uncharacterized protein</fullName>
    </submittedName>
</protein>
<dbReference type="Proteomes" id="UP000250235">
    <property type="component" value="Unassembled WGS sequence"/>
</dbReference>
<proteinExistence type="predicted"/>
<gene>
    <name evidence="1" type="ORF">F511_46931</name>
</gene>